<evidence type="ECO:0000313" key="3">
    <source>
        <dbReference type="Proteomes" id="UP000092462"/>
    </source>
</evidence>
<name>A0A1B0D7D1_PHLPP</name>
<feature type="compositionally biased region" description="Low complexity" evidence="1">
    <location>
        <begin position="53"/>
        <end position="70"/>
    </location>
</feature>
<evidence type="ECO:0000256" key="1">
    <source>
        <dbReference type="SAM" id="MobiDB-lite"/>
    </source>
</evidence>
<dbReference type="Proteomes" id="UP000092462">
    <property type="component" value="Unassembled WGS sequence"/>
</dbReference>
<reference evidence="2" key="1">
    <citation type="submission" date="2022-08" db="UniProtKB">
        <authorList>
            <consortium name="EnsemblMetazoa"/>
        </authorList>
    </citation>
    <scope>IDENTIFICATION</scope>
    <source>
        <strain evidence="2">Israel</strain>
    </source>
</reference>
<dbReference type="VEuPathDB" id="VectorBase:PPAPM1_000030"/>
<dbReference type="EMBL" id="AJVK01026860">
    <property type="status" value="NOT_ANNOTATED_CDS"/>
    <property type="molecule type" value="Genomic_DNA"/>
</dbReference>
<protein>
    <submittedName>
        <fullName evidence="2">Uncharacterized protein</fullName>
    </submittedName>
</protein>
<keyword evidence="3" id="KW-1185">Reference proteome</keyword>
<organism evidence="2 3">
    <name type="scientific">Phlebotomus papatasi</name>
    <name type="common">Sandfly</name>
    <dbReference type="NCBI Taxonomy" id="29031"/>
    <lineage>
        <taxon>Eukaryota</taxon>
        <taxon>Metazoa</taxon>
        <taxon>Ecdysozoa</taxon>
        <taxon>Arthropoda</taxon>
        <taxon>Hexapoda</taxon>
        <taxon>Insecta</taxon>
        <taxon>Pterygota</taxon>
        <taxon>Neoptera</taxon>
        <taxon>Endopterygota</taxon>
        <taxon>Diptera</taxon>
        <taxon>Nematocera</taxon>
        <taxon>Psychodoidea</taxon>
        <taxon>Psychodidae</taxon>
        <taxon>Phlebotomus</taxon>
        <taxon>Phlebotomus</taxon>
    </lineage>
</organism>
<dbReference type="AlphaFoldDB" id="A0A1B0D7D1"/>
<feature type="region of interest" description="Disordered" evidence="1">
    <location>
        <begin position="1"/>
        <end position="83"/>
    </location>
</feature>
<dbReference type="VEuPathDB" id="VectorBase:PPAI003454"/>
<proteinExistence type="predicted"/>
<dbReference type="EMBL" id="AJVK01026861">
    <property type="status" value="NOT_ANNOTATED_CDS"/>
    <property type="molecule type" value="Genomic_DNA"/>
</dbReference>
<accession>A0A1B0D7D1</accession>
<evidence type="ECO:0000313" key="2">
    <source>
        <dbReference type="EnsemblMetazoa" id="PPAI003454-PA"/>
    </source>
</evidence>
<sequence>MTFMMILNKTMTQMRVSSNQSPSGVESDGESSTTRTVSQRSGHTVQMEGNALTSSGEGSSSTTTTITTTTPAVNSTKQKFEQT</sequence>
<dbReference type="EnsemblMetazoa" id="PPAI003454-RA">
    <property type="protein sequence ID" value="PPAI003454-PA"/>
    <property type="gene ID" value="PPAI003454"/>
</dbReference>
<feature type="compositionally biased region" description="Polar residues" evidence="1">
    <location>
        <begin position="9"/>
        <end position="44"/>
    </location>
</feature>